<feature type="domain" description="O-antigen ligase-related" evidence="6">
    <location>
        <begin position="212"/>
        <end position="357"/>
    </location>
</feature>
<feature type="transmembrane region" description="Helical" evidence="5">
    <location>
        <begin position="383"/>
        <end position="402"/>
    </location>
</feature>
<name>A0A5B8RCK8_9ZZZZ</name>
<dbReference type="PANTHER" id="PTHR37422:SF23">
    <property type="entry name" value="TEICHURONIC ACID BIOSYNTHESIS PROTEIN TUAE"/>
    <property type="match status" value="1"/>
</dbReference>
<accession>A0A5B8RCK8</accession>
<evidence type="ECO:0000259" key="6">
    <source>
        <dbReference type="Pfam" id="PF04932"/>
    </source>
</evidence>
<comment type="subcellular location">
    <subcellularLocation>
        <location evidence="1">Membrane</location>
        <topology evidence="1">Multi-pass membrane protein</topology>
    </subcellularLocation>
</comment>
<feature type="transmembrane region" description="Helical" evidence="5">
    <location>
        <begin position="103"/>
        <end position="122"/>
    </location>
</feature>
<reference evidence="7" key="1">
    <citation type="submission" date="2019-06" db="EMBL/GenBank/DDBJ databases">
        <authorList>
            <person name="Murdoch R.W."/>
            <person name="Fathepure B."/>
        </authorList>
    </citation>
    <scope>NUCLEOTIDE SEQUENCE</scope>
</reference>
<feature type="transmembrane region" description="Helical" evidence="5">
    <location>
        <begin position="203"/>
        <end position="223"/>
    </location>
</feature>
<feature type="transmembrane region" description="Helical" evidence="5">
    <location>
        <begin position="134"/>
        <end position="154"/>
    </location>
</feature>
<evidence type="ECO:0000256" key="1">
    <source>
        <dbReference type="ARBA" id="ARBA00004141"/>
    </source>
</evidence>
<dbReference type="GO" id="GO:0016020">
    <property type="term" value="C:membrane"/>
    <property type="evidence" value="ECO:0007669"/>
    <property type="project" value="UniProtKB-SubCell"/>
</dbReference>
<organism evidence="7">
    <name type="scientific">uncultured organism</name>
    <dbReference type="NCBI Taxonomy" id="155900"/>
    <lineage>
        <taxon>unclassified sequences</taxon>
        <taxon>environmental samples</taxon>
    </lineage>
</organism>
<sequence length="439" mass="47554">MVTQVATSIKVGWSIKRLGTILLGWMPLVGLANPWQLATVSGLSIRATDLLFVVLWSLWLLHVSGKGAINRRVLLFIGLVLGLYLVAALGVLISPFYRVEWAPFFRFTQTLLWGALALAFITRPRELRVVTKNIVLAGAFLGLSSIYIYSQQAGLHRVAGYFSSAGGAGYSGQASFNGIAALYALAATLSLCYLLWDKRSLLWTNRIMLGVGFALNFIGLILVQSRSGFLAFGVGCLAIFIPETKRFAIYGKLNKRLLGGAAVVVMVGIGIILGSEEMAGVNRLTQTFVSGSSEYHSMVTRLVLWREAFAGWFAETPRIFLGIGFGSGERLLALESAHNFFLNVSLWLGLVGLILVLILLIWPILPLNSNRREVGKAHSESGLCSRFGIAAFSVAMVVSLTGNVLVGPLYGSSTFLVLYGACAARLPSKRAQQGGWSLR</sequence>
<dbReference type="PANTHER" id="PTHR37422">
    <property type="entry name" value="TEICHURONIC ACID BIOSYNTHESIS PROTEIN TUAE"/>
    <property type="match status" value="1"/>
</dbReference>
<dbReference type="InterPro" id="IPR051533">
    <property type="entry name" value="WaaL-like"/>
</dbReference>
<feature type="transmembrane region" description="Helical" evidence="5">
    <location>
        <begin position="340"/>
        <end position="362"/>
    </location>
</feature>
<proteinExistence type="predicted"/>
<dbReference type="AlphaFoldDB" id="A0A5B8RCK8"/>
<feature type="transmembrane region" description="Helical" evidence="5">
    <location>
        <begin position="229"/>
        <end position="245"/>
    </location>
</feature>
<feature type="transmembrane region" description="Helical" evidence="5">
    <location>
        <begin position="73"/>
        <end position="97"/>
    </location>
</feature>
<dbReference type="InterPro" id="IPR007016">
    <property type="entry name" value="O-antigen_ligase-rel_domated"/>
</dbReference>
<keyword evidence="2 5" id="KW-0812">Transmembrane</keyword>
<protein>
    <recommendedName>
        <fullName evidence="6">O-antigen ligase-related domain-containing protein</fullName>
    </recommendedName>
</protein>
<evidence type="ECO:0000256" key="3">
    <source>
        <dbReference type="ARBA" id="ARBA00022989"/>
    </source>
</evidence>
<dbReference type="Pfam" id="PF04932">
    <property type="entry name" value="Wzy_C"/>
    <property type="match status" value="1"/>
</dbReference>
<feature type="transmembrane region" description="Helical" evidence="5">
    <location>
        <begin position="18"/>
        <end position="37"/>
    </location>
</feature>
<evidence type="ECO:0000313" key="7">
    <source>
        <dbReference type="EMBL" id="QEA05648.1"/>
    </source>
</evidence>
<evidence type="ECO:0000256" key="5">
    <source>
        <dbReference type="SAM" id="Phobius"/>
    </source>
</evidence>
<feature type="transmembrane region" description="Helical" evidence="5">
    <location>
        <begin position="257"/>
        <end position="275"/>
    </location>
</feature>
<dbReference type="EMBL" id="MN079106">
    <property type="protein sequence ID" value="QEA05648.1"/>
    <property type="molecule type" value="Genomic_DNA"/>
</dbReference>
<feature type="transmembrane region" description="Helical" evidence="5">
    <location>
        <begin position="43"/>
        <end position="61"/>
    </location>
</feature>
<evidence type="ECO:0000256" key="4">
    <source>
        <dbReference type="ARBA" id="ARBA00023136"/>
    </source>
</evidence>
<keyword evidence="3 5" id="KW-1133">Transmembrane helix</keyword>
<keyword evidence="4 5" id="KW-0472">Membrane</keyword>
<gene>
    <name evidence="7" type="ORF">KBTEX_01971</name>
</gene>
<feature type="transmembrane region" description="Helical" evidence="5">
    <location>
        <begin position="174"/>
        <end position="196"/>
    </location>
</feature>
<evidence type="ECO:0000256" key="2">
    <source>
        <dbReference type="ARBA" id="ARBA00022692"/>
    </source>
</evidence>